<evidence type="ECO:0008006" key="6">
    <source>
        <dbReference type="Google" id="ProtNLM"/>
    </source>
</evidence>
<dbReference type="PANTHER" id="PTHR12687:SF4">
    <property type="entry name" value="NUCLEOLAR COMPLEX PROTEIN 2 HOMOLOG"/>
    <property type="match status" value="1"/>
</dbReference>
<comment type="similarity">
    <text evidence="2">Belongs to the NOC2 family.</text>
</comment>
<dbReference type="PANTHER" id="PTHR12687">
    <property type="entry name" value="NUCLEOLAR COMPLEX 2 AND RAD4-RELATED"/>
    <property type="match status" value="1"/>
</dbReference>
<organism evidence="5">
    <name type="scientific">Oxyrrhis marina</name>
    <name type="common">Dinoflagellate</name>
    <dbReference type="NCBI Taxonomy" id="2969"/>
    <lineage>
        <taxon>Eukaryota</taxon>
        <taxon>Sar</taxon>
        <taxon>Alveolata</taxon>
        <taxon>Dinophyceae</taxon>
        <taxon>Oxyrrhinales</taxon>
        <taxon>Oxyrrhinaceae</taxon>
        <taxon>Oxyrrhis</taxon>
    </lineage>
</organism>
<dbReference type="GO" id="GO:0005654">
    <property type="term" value="C:nucleoplasm"/>
    <property type="evidence" value="ECO:0007669"/>
    <property type="project" value="TreeGrafter"/>
</dbReference>
<evidence type="ECO:0000256" key="2">
    <source>
        <dbReference type="ARBA" id="ARBA00005907"/>
    </source>
</evidence>
<feature type="compositionally biased region" description="Acidic residues" evidence="4">
    <location>
        <begin position="744"/>
        <end position="765"/>
    </location>
</feature>
<keyword evidence="3" id="KW-0539">Nucleus</keyword>
<evidence type="ECO:0000256" key="3">
    <source>
        <dbReference type="ARBA" id="ARBA00023242"/>
    </source>
</evidence>
<dbReference type="GO" id="GO:0030690">
    <property type="term" value="C:Noc1p-Noc2p complex"/>
    <property type="evidence" value="ECO:0007669"/>
    <property type="project" value="TreeGrafter"/>
</dbReference>
<dbReference type="AlphaFoldDB" id="A0A7S4GPP2"/>
<evidence type="ECO:0000313" key="5">
    <source>
        <dbReference type="EMBL" id="CAE0843190.1"/>
    </source>
</evidence>
<feature type="compositionally biased region" description="Basic and acidic residues" evidence="4">
    <location>
        <begin position="674"/>
        <end position="683"/>
    </location>
</feature>
<evidence type="ECO:0000256" key="4">
    <source>
        <dbReference type="SAM" id="MobiDB-lite"/>
    </source>
</evidence>
<name>A0A7S4GPP2_OXYMA</name>
<dbReference type="EMBL" id="HBJB01002880">
    <property type="protein sequence ID" value="CAE0843190.1"/>
    <property type="molecule type" value="Transcribed_RNA"/>
</dbReference>
<accession>A0A7S4GPP2</accession>
<dbReference type="InterPro" id="IPR005343">
    <property type="entry name" value="Noc2"/>
</dbReference>
<dbReference type="GO" id="GO:0042273">
    <property type="term" value="P:ribosomal large subunit biogenesis"/>
    <property type="evidence" value="ECO:0007669"/>
    <property type="project" value="TreeGrafter"/>
</dbReference>
<reference evidence="5" key="1">
    <citation type="submission" date="2021-01" db="EMBL/GenBank/DDBJ databases">
        <authorList>
            <person name="Corre E."/>
            <person name="Pelletier E."/>
            <person name="Niang G."/>
            <person name="Scheremetjew M."/>
            <person name="Finn R."/>
            <person name="Kale V."/>
            <person name="Holt S."/>
            <person name="Cochrane G."/>
            <person name="Meng A."/>
            <person name="Brown T."/>
            <person name="Cohen L."/>
        </authorList>
    </citation>
    <scope>NUCLEOTIDE SEQUENCE</scope>
    <source>
        <strain evidence="5">LB1974</strain>
    </source>
</reference>
<gene>
    <name evidence="5" type="ORF">OMAR00294_LOCUS2355</name>
</gene>
<comment type="subcellular location">
    <subcellularLocation>
        <location evidence="1">Nucleus</location>
    </subcellularLocation>
</comment>
<feature type="region of interest" description="Disordered" evidence="4">
    <location>
        <begin position="657"/>
        <end position="787"/>
    </location>
</feature>
<evidence type="ECO:0000256" key="1">
    <source>
        <dbReference type="ARBA" id="ARBA00004123"/>
    </source>
</evidence>
<dbReference type="GO" id="GO:0005730">
    <property type="term" value="C:nucleolus"/>
    <property type="evidence" value="ECO:0007669"/>
    <property type="project" value="TreeGrafter"/>
</dbReference>
<sequence>MAKIGKKAKRFRKHVKKNGVKMAHQANATRVRKLQFEIQSNKEKAKELQQPKMTVDEGSDFDEPEDFLATGFVGEKQGEAIVSEELDEIAVPADLSLTSFSAGDAGLVKFVQANAEAVLGSSESAGSQPCTITPKLWAALREADGTIPVLAVHAAVYQAALRALGHAGAGGRVFEVPAEVAAEVVAWCGANTGALLQHHGTEAAEPSAKKRKGKKAVPEDASNPVARYLAHQYLAPAVAALGAAEVQNLVPIVRMVGDVDMLALVAEFPKLRARILRHVSNLWCRGKAREVQLEAYVVLRNAAAAWHLGKKDGLTPVLEAMYTTHAEAANTRYCWRTVSDFRFLERGLVDLLRTDAGTAYSFASSRIRQLGLVLRNSLLHKSRGKEVVVDRKLAGQKPLLTAAKKAIGSWGVLRSLAVWTTAVTTVPHLKTLGHALALTIGGVLKAHVGSLETFPIVRHCMVMLADLGAGLERLVPVTSYALQVICTASQAMDRLKKGGNLNSTVETTQQDMMMMLRLPAEDLEEIAGLDNIARAAAAVLGDHYGTICRSPSFPELVEPVLLVLGREAKRCVSEPTRRDLRQLCSLIHSSVTICKTKRMAMGQVPDPGVFLVFREKEMPLAKARLSHRAQRLKDEPVWAKAEAAKALERRQQADELHKELRDKEKRKLQRAARKQRDDVKEMDLSEDSDSDDVTAAAPVPRPTPRAPAKAPGGPPSPQPAGQASEGSTKRDAVEKPPAARAESSEEEEEEVNEADLAEAESDSDDDVKAESYDGEDEIDDDLGSSEG</sequence>
<dbReference type="GO" id="GO:0030691">
    <property type="term" value="C:Noc2p-Noc3p complex"/>
    <property type="evidence" value="ECO:0007669"/>
    <property type="project" value="TreeGrafter"/>
</dbReference>
<proteinExistence type="inferred from homology"/>
<feature type="compositionally biased region" description="Acidic residues" evidence="4">
    <location>
        <begin position="772"/>
        <end position="787"/>
    </location>
</feature>
<dbReference type="Pfam" id="PF03715">
    <property type="entry name" value="Noc2"/>
    <property type="match status" value="1"/>
</dbReference>
<protein>
    <recommendedName>
        <fullName evidence="6">Nucleolar complex protein 2</fullName>
    </recommendedName>
</protein>